<gene>
    <name evidence="2" type="ORF">ACFP85_12165</name>
</gene>
<dbReference type="SUPFAM" id="SSF53067">
    <property type="entry name" value="Actin-like ATPase domain"/>
    <property type="match status" value="2"/>
</dbReference>
<dbReference type="RefSeq" id="WP_131258800.1">
    <property type="nucleotide sequence ID" value="NZ_JBHSUS010000001.1"/>
</dbReference>
<dbReference type="Proteomes" id="UP001596364">
    <property type="component" value="Unassembled WGS sequence"/>
</dbReference>
<dbReference type="PANTHER" id="PTHR43190">
    <property type="entry name" value="N-ACETYL-D-GLUCOSAMINE KINASE"/>
    <property type="match status" value="1"/>
</dbReference>
<dbReference type="Gene3D" id="3.30.420.40">
    <property type="match status" value="2"/>
</dbReference>
<proteinExistence type="predicted"/>
<evidence type="ECO:0000259" key="1">
    <source>
        <dbReference type="Pfam" id="PF01869"/>
    </source>
</evidence>
<keyword evidence="3" id="KW-1185">Reference proteome</keyword>
<dbReference type="InterPro" id="IPR043129">
    <property type="entry name" value="ATPase_NBD"/>
</dbReference>
<dbReference type="PANTHER" id="PTHR43190:SF3">
    <property type="entry name" value="N-ACETYL-D-GLUCOSAMINE KINASE"/>
    <property type="match status" value="1"/>
</dbReference>
<dbReference type="EMBL" id="JBHSUS010000001">
    <property type="protein sequence ID" value="MFC6440900.1"/>
    <property type="molecule type" value="Genomic_DNA"/>
</dbReference>
<sequence>MTNHNTLILGIDGGGSKTLARLCEPDGQIVAEKVAGPSSLTNNLDSACTLLRRLIDELCLENAVNPAQLHVMAGLAGGGSTSRVKHLLAQLPQDLASVRIATDATTSLYGANNGKPVCIVALGTGSVAARLNKDGTETLQGGWGFIAGDEGSGAKLGLSAVKALLREIDRYQRPCSALGRAIASVTGDSRTQLLGWIAEANPARYAALAPRVLAVADLCAAAQEVVAQHVNAVVNMINDICEGNNYPVTLLGGLASATYAWLPASVQNVLTDPVGTSLDGACWLAKQQLLSQPSQVS</sequence>
<dbReference type="InterPro" id="IPR002731">
    <property type="entry name" value="ATPase_BadF"/>
</dbReference>
<comment type="caution">
    <text evidence="2">The sequence shown here is derived from an EMBL/GenBank/DDBJ whole genome shotgun (WGS) entry which is preliminary data.</text>
</comment>
<organism evidence="2 3">
    <name type="scientific">Pseudobowmanella zhangzhouensis</name>
    <dbReference type="NCBI Taxonomy" id="1537679"/>
    <lineage>
        <taxon>Bacteria</taxon>
        <taxon>Pseudomonadati</taxon>
        <taxon>Pseudomonadota</taxon>
        <taxon>Gammaproteobacteria</taxon>
        <taxon>Alteromonadales</taxon>
        <taxon>Alteromonadaceae</taxon>
    </lineage>
</organism>
<protein>
    <submittedName>
        <fullName evidence="2">BadF/BadG/BcrA/BcrD ATPase family protein</fullName>
    </submittedName>
</protein>
<dbReference type="CDD" id="cd24082">
    <property type="entry name" value="ASKHA_NBD_GspK-like"/>
    <property type="match status" value="1"/>
</dbReference>
<evidence type="ECO:0000313" key="2">
    <source>
        <dbReference type="EMBL" id="MFC6440900.1"/>
    </source>
</evidence>
<dbReference type="InterPro" id="IPR052519">
    <property type="entry name" value="Euk-type_GlcNAc_Kinase"/>
</dbReference>
<accession>A0ABW1XQ67</accession>
<evidence type="ECO:0000313" key="3">
    <source>
        <dbReference type="Proteomes" id="UP001596364"/>
    </source>
</evidence>
<dbReference type="Pfam" id="PF01869">
    <property type="entry name" value="BcrAD_BadFG"/>
    <property type="match status" value="1"/>
</dbReference>
<feature type="domain" description="ATPase BadF/BadG/BcrA/BcrD type" evidence="1">
    <location>
        <begin position="9"/>
        <end position="257"/>
    </location>
</feature>
<reference evidence="3" key="1">
    <citation type="journal article" date="2019" name="Int. J. Syst. Evol. Microbiol.">
        <title>The Global Catalogue of Microorganisms (GCM) 10K type strain sequencing project: providing services to taxonomists for standard genome sequencing and annotation.</title>
        <authorList>
            <consortium name="The Broad Institute Genomics Platform"/>
            <consortium name="The Broad Institute Genome Sequencing Center for Infectious Disease"/>
            <person name="Wu L."/>
            <person name="Ma J."/>
        </authorList>
    </citation>
    <scope>NUCLEOTIDE SEQUENCE [LARGE SCALE GENOMIC DNA]</scope>
    <source>
        <strain evidence="3">CGMCC 1.16031</strain>
    </source>
</reference>
<name>A0ABW1XQ67_9ALTE</name>